<feature type="compositionally biased region" description="Low complexity" evidence="2">
    <location>
        <begin position="1429"/>
        <end position="1446"/>
    </location>
</feature>
<dbReference type="SUPFAM" id="SSF48371">
    <property type="entry name" value="ARM repeat"/>
    <property type="match status" value="1"/>
</dbReference>
<dbReference type="Pfam" id="PF14663">
    <property type="entry name" value="RasGEF_N_2"/>
    <property type="match status" value="1"/>
</dbReference>
<feature type="domain" description="Rapamycin-insensitive companion of mTOR N-terminal" evidence="4">
    <location>
        <begin position="3"/>
        <end position="375"/>
    </location>
</feature>
<sequence length="1574" mass="175315">MFSIPSYCLRIALVHDAKEVRATVLRLLRYLLAEPSQVEAFLRVKMHILVARCLDMMLDNEFERIQACRLARKILSISPGLFPVCICRSLVAIARDGGHGRDKDKLVSASIAILCELALCESSLFLECGGTAAILQYLIECSQPRMNEAVIGILLHLLNLTSTRKALRLELDTLLAPFTDLHFSLTGEEEANSEELRETRLQCCEYAIVAALRSWPGLISLCPHIPYNQAYQTKWRCRIDAAVPFRSLMNILCSEREEMKKPIVKLLFELFEIPVPVWSDDSSEVLKVCDPSAFKNSWRLFEGFVMEESLSILPPLSASRSNLVKNHHALVLYVLLNLGLLDGLVNVIVGHDDCLSMRTVALLGELLSLASGYLPPEILPHRQCLPLLMEKATDSSLSPHQRHLAHEALSVLKRIHMLKRRFRNPCSPFLSQLLEFSNLAKTSDTLVRIHGRSTLSLAGKRDQEEGVLRKIQASHVLREKSFEAWEWHTICAILQVPSDGLRRLEDSTCRVFLETLVDFFRPSSKQFGKMELGDPLVRLCTECGCLLLDLLAEGEDARGSTVLLHNESGRLLEEFLLDIKREVEVLCGERPPVDCLLSPSQVHSTAGQFYFLFLGRLSRSHRGNNYLDRLGIFQMLLDLVTVNTHDSYLKLIVASLNYSGVGSGNRNILSKVLVSPSEAARLFTTRYLRTLARAHIPEFHKWGVELLVAQLYDQSPAVSLAALDVLQELCDEETYLESVIALRPSLLHLGERGLLILVRFLGLPSGFKFLRDSNFLHHQMEKWKDHYCLQYVSLIETELHDALTHHQKGEDGRYGRRSGEKHILKDLYVLPHLYGELSRHSDGFDYLLHHEEQHIHHMFQVIRGGCAEDEEEIAHLKAALWALGHLGSTELGLEYLKEVDSTETGTVVVLSCIAHLAKTCQVYSVRGTCFYALSLVASTQAGADSLQSLSWEATRRTHLDLWRTVWKPPWVTPVNDNTGSDTMSITSLYSLSRPNQLRSVASSVVSTPSPSVEQPHQFYVGGDEDEHEEERAPDVSGIPSSSVRTTESGFGSDLGIEDGESSSPVLQRGCAVKANTLPGAMKHGSGVGLESPSPRIKHFRKLWKRLHKRNDSNASSLSDVVKRPRAGTAERVRSISCSEDTKDPKNGTKDRSSSNESSGKSRSDSGTESVGPLSMMDNHSGSSHPNRMIHTVRQHRRPRVIICEGPPLASSPLEGSPWRRTSLRSPSSVSSSSTAVNSPTHETGSVYSFGSGTSPTPPGSRALHYMGLALPKDLGDLLGRHPESYRRLRKSLCYSMLVEGTGASTPPLPVLEGMEEEMDIDEEEDVPEGPEESIGLVLDGLNLNEMQKRGYHKMLGEEERESMLSSSVLMSEQEGEAQAELDAAPDLEGLEFHSHENCLACWKLYPPSVIVSDDGSVNGDRDKTGETESLPSVRSSSPGISRSRMVSENESQPVSPEHSVSHGFRSGRGHLQARLSEDSPEGRALIRKEVLRFVGSMCSSIGTKAAERGLLNLKERFPGALQDVCLYSEVATILGMYRFRLSSRRFLQELFMDTDFEVLYEEPRIILKVGEEAP</sequence>
<feature type="region of interest" description="Disordered" evidence="2">
    <location>
        <begin position="1414"/>
        <end position="1465"/>
    </location>
</feature>
<feature type="compositionally biased region" description="Polar residues" evidence="2">
    <location>
        <begin position="1038"/>
        <end position="1049"/>
    </location>
</feature>
<dbReference type="InterPro" id="IPR028267">
    <property type="entry name" value="Pianissimo_N"/>
</dbReference>
<keyword evidence="7" id="KW-1185">Reference proteome</keyword>
<dbReference type="EMBL" id="LR899654">
    <property type="protein sequence ID" value="CAD7241454.1"/>
    <property type="molecule type" value="Genomic_DNA"/>
</dbReference>
<dbReference type="GO" id="GO:0031932">
    <property type="term" value="C:TORC2 complex"/>
    <property type="evidence" value="ECO:0007669"/>
    <property type="project" value="InterPro"/>
</dbReference>
<feature type="domain" description="Rapamycin-insensitive companion of mTOR" evidence="5">
    <location>
        <begin position="873"/>
        <end position="953"/>
    </location>
</feature>
<name>A0A7R8ZYT2_9CRUS</name>
<proteinExistence type="inferred from homology"/>
<evidence type="ECO:0000259" key="3">
    <source>
        <dbReference type="SMART" id="SM01307"/>
    </source>
</evidence>
<evidence type="ECO:0008006" key="8">
    <source>
        <dbReference type="Google" id="ProtNLM"/>
    </source>
</evidence>
<dbReference type="EMBL" id="CAJPEV010000137">
    <property type="protein sequence ID" value="CAG0881191.1"/>
    <property type="molecule type" value="Genomic_DNA"/>
</dbReference>
<dbReference type="PANTHER" id="PTHR13298:SF11">
    <property type="entry name" value="RAPAMYCIN-INSENSITIVE COMPANION OF MTOR"/>
    <property type="match status" value="1"/>
</dbReference>
<dbReference type="Pfam" id="PF14666">
    <property type="entry name" value="RICTOR_M"/>
    <property type="match status" value="1"/>
</dbReference>
<evidence type="ECO:0000256" key="1">
    <source>
        <dbReference type="ARBA" id="ARBA00008878"/>
    </source>
</evidence>
<dbReference type="InterPro" id="IPR028268">
    <property type="entry name" value="Pianissimo_fam"/>
</dbReference>
<feature type="compositionally biased region" description="Low complexity" evidence="2">
    <location>
        <begin position="1219"/>
        <end position="1240"/>
    </location>
</feature>
<accession>A0A7R8ZYT2</accession>
<evidence type="ECO:0000313" key="7">
    <source>
        <dbReference type="Proteomes" id="UP000677054"/>
    </source>
</evidence>
<dbReference type="GO" id="GO:0038203">
    <property type="term" value="P:TORC2 signaling"/>
    <property type="evidence" value="ECO:0007669"/>
    <property type="project" value="TreeGrafter"/>
</dbReference>
<organism evidence="6">
    <name type="scientific">Darwinula stevensoni</name>
    <dbReference type="NCBI Taxonomy" id="69355"/>
    <lineage>
        <taxon>Eukaryota</taxon>
        <taxon>Metazoa</taxon>
        <taxon>Ecdysozoa</taxon>
        <taxon>Arthropoda</taxon>
        <taxon>Crustacea</taxon>
        <taxon>Oligostraca</taxon>
        <taxon>Ostracoda</taxon>
        <taxon>Podocopa</taxon>
        <taxon>Podocopida</taxon>
        <taxon>Darwinulocopina</taxon>
        <taxon>Darwinuloidea</taxon>
        <taxon>Darwinulidae</taxon>
        <taxon>Darwinula</taxon>
    </lineage>
</organism>
<dbReference type="InterPro" id="IPR029452">
    <property type="entry name" value="RICTOR_V"/>
</dbReference>
<dbReference type="SMART" id="SM01310">
    <property type="entry name" value="RICTOR_V"/>
    <property type="match status" value="1"/>
</dbReference>
<comment type="similarity">
    <text evidence="1">Belongs to the RICTOR family.</text>
</comment>
<feature type="compositionally biased region" description="Polar residues" evidence="2">
    <location>
        <begin position="1241"/>
        <end position="1254"/>
    </location>
</feature>
<dbReference type="InterPro" id="IPR029451">
    <property type="entry name" value="RICTOR_M"/>
</dbReference>
<evidence type="ECO:0000259" key="4">
    <source>
        <dbReference type="SMART" id="SM01308"/>
    </source>
</evidence>
<feature type="region of interest" description="Disordered" evidence="2">
    <location>
        <begin position="1110"/>
        <end position="1186"/>
    </location>
</feature>
<dbReference type="SMART" id="SM01303">
    <property type="entry name" value="RasGEF_N_2"/>
    <property type="match status" value="1"/>
</dbReference>
<feature type="compositionally biased region" description="Basic and acidic residues" evidence="2">
    <location>
        <begin position="1128"/>
        <end position="1165"/>
    </location>
</feature>
<gene>
    <name evidence="6" type="ORF">DSTB1V02_LOCUS1444</name>
</gene>
<dbReference type="SMART" id="SM01308">
    <property type="entry name" value="RICTOR_N"/>
    <property type="match status" value="1"/>
</dbReference>
<reference evidence="6" key="1">
    <citation type="submission" date="2020-11" db="EMBL/GenBank/DDBJ databases">
        <authorList>
            <person name="Tran Van P."/>
        </authorList>
    </citation>
    <scope>NUCLEOTIDE SEQUENCE</scope>
</reference>
<dbReference type="GO" id="GO:0043539">
    <property type="term" value="F:protein serine/threonine kinase activator activity"/>
    <property type="evidence" value="ECO:0007669"/>
    <property type="project" value="TreeGrafter"/>
</dbReference>
<protein>
    <recommendedName>
        <fullName evidence="8">Rapamycin-insensitive companion of mTOR</fullName>
    </recommendedName>
</protein>
<dbReference type="SMART" id="SM01307">
    <property type="entry name" value="RICTOR_M"/>
    <property type="match status" value="1"/>
</dbReference>
<dbReference type="Pfam" id="PF14664">
    <property type="entry name" value="RICTOR_N"/>
    <property type="match status" value="1"/>
</dbReference>
<evidence type="ECO:0000313" key="6">
    <source>
        <dbReference type="EMBL" id="CAD7241454.1"/>
    </source>
</evidence>
<dbReference type="GO" id="GO:0051897">
    <property type="term" value="P:positive regulation of phosphatidylinositol 3-kinase/protein kinase B signal transduction"/>
    <property type="evidence" value="ECO:0007669"/>
    <property type="project" value="TreeGrafter"/>
</dbReference>
<feature type="domain" description="Rapamycin-insensitive companion of mTOR middle" evidence="3">
    <location>
        <begin position="462"/>
        <end position="694"/>
    </location>
</feature>
<dbReference type="Proteomes" id="UP000677054">
    <property type="component" value="Unassembled WGS sequence"/>
</dbReference>
<dbReference type="Pfam" id="PF14668">
    <property type="entry name" value="RICTOR_V"/>
    <property type="match status" value="1"/>
</dbReference>
<feature type="region of interest" description="Disordered" evidence="2">
    <location>
        <begin position="1004"/>
        <end position="1065"/>
    </location>
</feature>
<feature type="region of interest" description="Disordered" evidence="2">
    <location>
        <begin position="1204"/>
        <end position="1258"/>
    </location>
</feature>
<evidence type="ECO:0000259" key="5">
    <source>
        <dbReference type="SMART" id="SM01310"/>
    </source>
</evidence>
<dbReference type="PANTHER" id="PTHR13298">
    <property type="entry name" value="CYTOSOLIC REGULATOR PIANISSIMO"/>
    <property type="match status" value="1"/>
</dbReference>
<dbReference type="OrthoDB" id="271111at2759"/>
<dbReference type="InterPro" id="IPR016024">
    <property type="entry name" value="ARM-type_fold"/>
</dbReference>
<dbReference type="InterPro" id="IPR029453">
    <property type="entry name" value="Rictor_IV"/>
</dbReference>
<evidence type="ECO:0000256" key="2">
    <source>
        <dbReference type="SAM" id="MobiDB-lite"/>
    </source>
</evidence>